<dbReference type="FunFam" id="3.90.550.10:FF:000128">
    <property type="entry name" value="Glycosyl transferase family 2"/>
    <property type="match status" value="1"/>
</dbReference>
<dbReference type="InterPro" id="IPR039528">
    <property type="entry name" value="DPM1-like"/>
</dbReference>
<dbReference type="GO" id="GO:0004582">
    <property type="term" value="F:dolichyl-phosphate beta-D-mannosyltransferase activity"/>
    <property type="evidence" value="ECO:0007669"/>
    <property type="project" value="InterPro"/>
</dbReference>
<dbReference type="CDD" id="cd06442">
    <property type="entry name" value="DPM1_like"/>
    <property type="match status" value="1"/>
</dbReference>
<dbReference type="GO" id="GO:0009247">
    <property type="term" value="P:glycolipid biosynthetic process"/>
    <property type="evidence" value="ECO:0007669"/>
    <property type="project" value="TreeGrafter"/>
</dbReference>
<proteinExistence type="inferred from homology"/>
<name>A0A1H5Y7H1_9BACT</name>
<accession>A0A1H5Y7H1</accession>
<dbReference type="AlphaFoldDB" id="A0A1H5Y7H1"/>
<keyword evidence="2 5" id="KW-0328">Glycosyltransferase</keyword>
<protein>
    <submittedName>
        <fullName evidence="5">Dolichol-phosphate mannosyltransferase</fullName>
    </submittedName>
</protein>
<dbReference type="GO" id="GO:0016020">
    <property type="term" value="C:membrane"/>
    <property type="evidence" value="ECO:0007669"/>
    <property type="project" value="GOC"/>
</dbReference>
<organism evidence="5 6">
    <name type="scientific">Algoriphagus boritolerans DSM 17298 = JCM 18970</name>
    <dbReference type="NCBI Taxonomy" id="1120964"/>
    <lineage>
        <taxon>Bacteria</taxon>
        <taxon>Pseudomonadati</taxon>
        <taxon>Bacteroidota</taxon>
        <taxon>Cytophagia</taxon>
        <taxon>Cytophagales</taxon>
        <taxon>Cyclobacteriaceae</taxon>
        <taxon>Algoriphagus</taxon>
    </lineage>
</organism>
<gene>
    <name evidence="5" type="ORF">SAMN03080598_02864</name>
</gene>
<reference evidence="6" key="1">
    <citation type="submission" date="2016-10" db="EMBL/GenBank/DDBJ databases">
        <authorList>
            <person name="Varghese N."/>
            <person name="Submissions S."/>
        </authorList>
    </citation>
    <scope>NUCLEOTIDE SEQUENCE [LARGE SCALE GENOMIC DNA]</scope>
    <source>
        <strain evidence="6">DSM 17298</strain>
    </source>
</reference>
<sequence length="286" mass="32648">MHLSFPIVTKLHFKQNSRPPLFKNPSEILLLTIDRTMNHQKLVIIPTFNELENIREMVQTVMALDGDFSLLVIDDGSPDGTAAVVKSLQAVYPERLHLIERKGKLGLGTAYITGFKWALKHSYEFIFEMDCDFSHDPKDLIRLYDAVKDRKYDLAIGSRYITGVNVVNWPIGRVLMSYFASVYVKFITGLPVKDATAGFKCYHRSVLEGIRLDEITFIGYAFQIEMKFTTWKLGFKIIEVPIIFTDRTKGTSKMSSGIFKEAVLGVIWMKIKSIFSLYKLNQIGSI</sequence>
<dbReference type="Proteomes" id="UP000236736">
    <property type="component" value="Unassembled WGS sequence"/>
</dbReference>
<evidence type="ECO:0000259" key="4">
    <source>
        <dbReference type="Pfam" id="PF00535"/>
    </source>
</evidence>
<evidence type="ECO:0000256" key="3">
    <source>
        <dbReference type="ARBA" id="ARBA00022679"/>
    </source>
</evidence>
<dbReference type="Pfam" id="PF00535">
    <property type="entry name" value="Glycos_transf_2"/>
    <property type="match status" value="1"/>
</dbReference>
<dbReference type="InterPro" id="IPR029044">
    <property type="entry name" value="Nucleotide-diphossugar_trans"/>
</dbReference>
<dbReference type="STRING" id="1120964.GCA_001313265_05156"/>
<dbReference type="PANTHER" id="PTHR43398:SF1">
    <property type="entry name" value="DOLICHOL-PHOSPHATE MANNOSYLTRANSFERASE SUBUNIT 1"/>
    <property type="match status" value="1"/>
</dbReference>
<feature type="domain" description="Glycosyltransferase 2-like" evidence="4">
    <location>
        <begin position="43"/>
        <end position="209"/>
    </location>
</feature>
<evidence type="ECO:0000313" key="5">
    <source>
        <dbReference type="EMBL" id="SEG19931.1"/>
    </source>
</evidence>
<dbReference type="PANTHER" id="PTHR43398">
    <property type="entry name" value="DOLICHOL-PHOSPHATE MANNOSYLTRANSFERASE SUBUNIT 1"/>
    <property type="match status" value="1"/>
</dbReference>
<dbReference type="Gene3D" id="3.90.550.10">
    <property type="entry name" value="Spore Coat Polysaccharide Biosynthesis Protein SpsA, Chain A"/>
    <property type="match status" value="1"/>
</dbReference>
<evidence type="ECO:0000313" key="6">
    <source>
        <dbReference type="Proteomes" id="UP000236736"/>
    </source>
</evidence>
<evidence type="ECO:0000256" key="1">
    <source>
        <dbReference type="ARBA" id="ARBA00006739"/>
    </source>
</evidence>
<dbReference type="InterPro" id="IPR001173">
    <property type="entry name" value="Glyco_trans_2-like"/>
</dbReference>
<dbReference type="SUPFAM" id="SSF53448">
    <property type="entry name" value="Nucleotide-diphospho-sugar transferases"/>
    <property type="match status" value="1"/>
</dbReference>
<keyword evidence="6" id="KW-1185">Reference proteome</keyword>
<dbReference type="EMBL" id="FNVR01000017">
    <property type="protein sequence ID" value="SEG19931.1"/>
    <property type="molecule type" value="Genomic_DNA"/>
</dbReference>
<evidence type="ECO:0000256" key="2">
    <source>
        <dbReference type="ARBA" id="ARBA00022676"/>
    </source>
</evidence>
<keyword evidence="3 5" id="KW-0808">Transferase</keyword>
<comment type="similarity">
    <text evidence="1">Belongs to the glycosyltransferase 2 family.</text>
</comment>